<keyword evidence="3" id="KW-0633">Potassium transport</keyword>
<evidence type="ECO:0000256" key="6">
    <source>
        <dbReference type="ARBA" id="ARBA00022882"/>
    </source>
</evidence>
<evidence type="ECO:0000256" key="11">
    <source>
        <dbReference type="ARBA" id="ARBA00023303"/>
    </source>
</evidence>
<keyword evidence="15" id="KW-1185">Reference proteome</keyword>
<sequence>MFTLEYGTRIWSVVDTPLYQQQAGSHWQKRWRYIRSPLAIIDLLAILPFYLGFFIQADLRYLRVFRLLRVFKLTRYSRAMQLLMNVFKEERYSLFAAFSVLFIIMLVAACAMYTLERDIQPEHFSSIPQAMWWSLVTLTTVGYKLCGGR</sequence>
<feature type="transmembrane region" description="Helical" evidence="12">
    <location>
        <begin position="38"/>
        <end position="57"/>
    </location>
</feature>
<evidence type="ECO:0000259" key="13">
    <source>
        <dbReference type="Pfam" id="PF00520"/>
    </source>
</evidence>
<accession>A0ABT9H2Y2</accession>
<dbReference type="InterPro" id="IPR027359">
    <property type="entry name" value="Volt_channel_dom_sf"/>
</dbReference>
<proteinExistence type="predicted"/>
<comment type="subcellular location">
    <subcellularLocation>
        <location evidence="1">Membrane</location>
        <topology evidence="1">Multi-pass membrane protein</topology>
    </subcellularLocation>
</comment>
<gene>
    <name evidence="14" type="ORF">Q3O60_15955</name>
</gene>
<reference evidence="14 15" key="1">
    <citation type="submission" date="2023-08" db="EMBL/GenBank/DDBJ databases">
        <authorList>
            <person name="Joshi A."/>
            <person name="Thite S."/>
        </authorList>
    </citation>
    <scope>NUCLEOTIDE SEQUENCE [LARGE SCALE GENOMIC DNA]</scope>
    <source>
        <strain evidence="14 15">AC40</strain>
    </source>
</reference>
<dbReference type="RefSeq" id="WP_305894931.1">
    <property type="nucleotide sequence ID" value="NZ_JAUZVZ010000030.1"/>
</dbReference>
<comment type="caution">
    <text evidence="14">The sequence shown here is derived from an EMBL/GenBank/DDBJ whole genome shotgun (WGS) entry which is preliminary data.</text>
</comment>
<evidence type="ECO:0000256" key="1">
    <source>
        <dbReference type="ARBA" id="ARBA00004141"/>
    </source>
</evidence>
<dbReference type="PRINTS" id="PR00169">
    <property type="entry name" value="KCHANNEL"/>
</dbReference>
<evidence type="ECO:0000256" key="7">
    <source>
        <dbReference type="ARBA" id="ARBA00022958"/>
    </source>
</evidence>
<evidence type="ECO:0000256" key="5">
    <source>
        <dbReference type="ARBA" id="ARBA00022826"/>
    </source>
</evidence>
<keyword evidence="6" id="KW-0851">Voltage-gated channel</keyword>
<protein>
    <submittedName>
        <fullName evidence="14">Ion transporter</fullName>
    </submittedName>
</protein>
<keyword evidence="5" id="KW-0631">Potassium channel</keyword>
<keyword evidence="9" id="KW-0406">Ion transport</keyword>
<feature type="transmembrane region" description="Helical" evidence="12">
    <location>
        <begin position="92"/>
        <end position="115"/>
    </location>
</feature>
<evidence type="ECO:0000256" key="3">
    <source>
        <dbReference type="ARBA" id="ARBA00022538"/>
    </source>
</evidence>
<keyword evidence="8 12" id="KW-1133">Transmembrane helix</keyword>
<dbReference type="Proteomes" id="UP001231616">
    <property type="component" value="Unassembled WGS sequence"/>
</dbReference>
<name>A0ABT9H2Y2_9GAMM</name>
<evidence type="ECO:0000256" key="4">
    <source>
        <dbReference type="ARBA" id="ARBA00022692"/>
    </source>
</evidence>
<organism evidence="14 15">
    <name type="scientific">Alkalimonas collagenimarina</name>
    <dbReference type="NCBI Taxonomy" id="400390"/>
    <lineage>
        <taxon>Bacteria</taxon>
        <taxon>Pseudomonadati</taxon>
        <taxon>Pseudomonadota</taxon>
        <taxon>Gammaproteobacteria</taxon>
        <taxon>Alkalimonas</taxon>
    </lineage>
</organism>
<evidence type="ECO:0000256" key="12">
    <source>
        <dbReference type="SAM" id="Phobius"/>
    </source>
</evidence>
<evidence type="ECO:0000256" key="10">
    <source>
        <dbReference type="ARBA" id="ARBA00023136"/>
    </source>
</evidence>
<feature type="domain" description="Ion transport" evidence="13">
    <location>
        <begin position="2"/>
        <end position="143"/>
    </location>
</feature>
<evidence type="ECO:0000256" key="2">
    <source>
        <dbReference type="ARBA" id="ARBA00022448"/>
    </source>
</evidence>
<dbReference type="Pfam" id="PF00520">
    <property type="entry name" value="Ion_trans"/>
    <property type="match status" value="1"/>
</dbReference>
<evidence type="ECO:0000256" key="9">
    <source>
        <dbReference type="ARBA" id="ARBA00023065"/>
    </source>
</evidence>
<dbReference type="SUPFAM" id="SSF81324">
    <property type="entry name" value="Voltage-gated potassium channels"/>
    <property type="match status" value="1"/>
</dbReference>
<keyword evidence="10 12" id="KW-0472">Membrane</keyword>
<dbReference type="Gene3D" id="1.10.287.70">
    <property type="match status" value="1"/>
</dbReference>
<dbReference type="InterPro" id="IPR005821">
    <property type="entry name" value="Ion_trans_dom"/>
</dbReference>
<dbReference type="Gene3D" id="1.20.120.350">
    <property type="entry name" value="Voltage-gated potassium channels. Chain C"/>
    <property type="match status" value="1"/>
</dbReference>
<dbReference type="EMBL" id="JAUZVZ010000030">
    <property type="protein sequence ID" value="MDP4537681.1"/>
    <property type="molecule type" value="Genomic_DNA"/>
</dbReference>
<keyword evidence="7" id="KW-0630">Potassium</keyword>
<evidence type="ECO:0000313" key="15">
    <source>
        <dbReference type="Proteomes" id="UP001231616"/>
    </source>
</evidence>
<keyword evidence="2" id="KW-0813">Transport</keyword>
<evidence type="ECO:0000256" key="8">
    <source>
        <dbReference type="ARBA" id="ARBA00022989"/>
    </source>
</evidence>
<keyword evidence="4 12" id="KW-0812">Transmembrane</keyword>
<dbReference type="PANTHER" id="PTHR11537:SF254">
    <property type="entry name" value="POTASSIUM VOLTAGE-GATED CHANNEL PROTEIN SHAB"/>
    <property type="match status" value="1"/>
</dbReference>
<evidence type="ECO:0000313" key="14">
    <source>
        <dbReference type="EMBL" id="MDP4537681.1"/>
    </source>
</evidence>
<keyword evidence="11" id="KW-0407">Ion channel</keyword>
<dbReference type="PANTHER" id="PTHR11537">
    <property type="entry name" value="VOLTAGE-GATED POTASSIUM CHANNEL"/>
    <property type="match status" value="1"/>
</dbReference>
<dbReference type="InterPro" id="IPR028325">
    <property type="entry name" value="VG_K_chnl"/>
</dbReference>